<keyword evidence="1" id="KW-1133">Transmembrane helix</keyword>
<gene>
    <name evidence="2" type="ORF">SAMN05444392_103245</name>
</gene>
<keyword evidence="1" id="KW-0472">Membrane</keyword>
<accession>A0A1M4WJH3</accession>
<dbReference type="AlphaFoldDB" id="A0A1M4WJH3"/>
<feature type="transmembrane region" description="Helical" evidence="1">
    <location>
        <begin position="16"/>
        <end position="37"/>
    </location>
</feature>
<evidence type="ECO:0000313" key="3">
    <source>
        <dbReference type="Proteomes" id="UP000184476"/>
    </source>
</evidence>
<protein>
    <submittedName>
        <fullName evidence="2">Putative membrane protein</fullName>
    </submittedName>
</protein>
<dbReference type="STRING" id="112248.SAMN05444392_103245"/>
<sequence length="98" mass="11102">MTLANTFLLAAMPLSLPQFIISIPLFFVLLFGIGFILNMILKTTWLPGVIYAVIIVVLLFRLHEYHWVDLTVLLVGLLGAFGSGWTIQTLRTKGYRMF</sequence>
<dbReference type="EMBL" id="FQVL01000003">
    <property type="protein sequence ID" value="SHE81223.1"/>
    <property type="molecule type" value="Genomic_DNA"/>
</dbReference>
<evidence type="ECO:0000313" key="2">
    <source>
        <dbReference type="EMBL" id="SHE81223.1"/>
    </source>
</evidence>
<keyword evidence="1" id="KW-0812">Transmembrane</keyword>
<name>A0A1M4WJH3_9BACL</name>
<dbReference type="RefSeq" id="WP_245815549.1">
    <property type="nucleotide sequence ID" value="NZ_FQVL01000003.1"/>
</dbReference>
<proteinExistence type="predicted"/>
<dbReference type="InterPro" id="IPR025917">
    <property type="entry name" value="YuiB"/>
</dbReference>
<dbReference type="Pfam" id="PF14068">
    <property type="entry name" value="YuiB"/>
    <property type="match status" value="2"/>
</dbReference>
<feature type="transmembrane region" description="Helical" evidence="1">
    <location>
        <begin position="68"/>
        <end position="87"/>
    </location>
</feature>
<feature type="transmembrane region" description="Helical" evidence="1">
    <location>
        <begin position="44"/>
        <end position="62"/>
    </location>
</feature>
<reference evidence="2 3" key="1">
    <citation type="submission" date="2016-11" db="EMBL/GenBank/DDBJ databases">
        <authorList>
            <person name="Jaros S."/>
            <person name="Januszkiewicz K."/>
            <person name="Wedrychowicz H."/>
        </authorList>
    </citation>
    <scope>NUCLEOTIDE SEQUENCE [LARGE SCALE GENOMIC DNA]</scope>
    <source>
        <strain evidence="2 3">DSM 44666</strain>
    </source>
</reference>
<dbReference type="Proteomes" id="UP000184476">
    <property type="component" value="Unassembled WGS sequence"/>
</dbReference>
<keyword evidence="3" id="KW-1185">Reference proteome</keyword>
<evidence type="ECO:0000256" key="1">
    <source>
        <dbReference type="SAM" id="Phobius"/>
    </source>
</evidence>
<organism evidence="2 3">
    <name type="scientific">Seinonella peptonophila</name>
    <dbReference type="NCBI Taxonomy" id="112248"/>
    <lineage>
        <taxon>Bacteria</taxon>
        <taxon>Bacillati</taxon>
        <taxon>Bacillota</taxon>
        <taxon>Bacilli</taxon>
        <taxon>Bacillales</taxon>
        <taxon>Thermoactinomycetaceae</taxon>
        <taxon>Seinonella</taxon>
    </lineage>
</organism>